<dbReference type="GO" id="GO:0006260">
    <property type="term" value="P:DNA replication"/>
    <property type="evidence" value="ECO:0007669"/>
    <property type="project" value="TreeGrafter"/>
</dbReference>
<accession>A0A484HFY4</accession>
<keyword evidence="3" id="KW-0067">ATP-binding</keyword>
<dbReference type="PIRSF" id="PIRSF003073">
    <property type="entry name" value="DNAC_TnpB_IstB"/>
    <property type="match status" value="1"/>
</dbReference>
<dbReference type="EMBL" id="CAACVI010000023">
    <property type="protein sequence ID" value="VEN74120.1"/>
    <property type="molecule type" value="Genomic_DNA"/>
</dbReference>
<dbReference type="InterPro" id="IPR028350">
    <property type="entry name" value="DNAC/IstB-like"/>
</dbReference>
<dbReference type="PANTHER" id="PTHR30050:SF4">
    <property type="entry name" value="ATP-BINDING PROTEIN RV3427C IN INSERTION SEQUENCE-RELATED"/>
    <property type="match status" value="1"/>
</dbReference>
<dbReference type="NCBIfam" id="NF038214">
    <property type="entry name" value="IS21_help_AAA"/>
    <property type="match status" value="1"/>
</dbReference>
<dbReference type="InterPro" id="IPR027417">
    <property type="entry name" value="P-loop_NTPase"/>
</dbReference>
<evidence type="ECO:0000256" key="2">
    <source>
        <dbReference type="ARBA" id="ARBA00022741"/>
    </source>
</evidence>
<evidence type="ECO:0000259" key="4">
    <source>
        <dbReference type="SMART" id="SM00382"/>
    </source>
</evidence>
<comment type="similarity">
    <text evidence="1">Belongs to the IS21/IS1162 putative ATP-binding protein family.</text>
</comment>
<proteinExistence type="inferred from homology"/>
<evidence type="ECO:0000256" key="1">
    <source>
        <dbReference type="ARBA" id="ARBA00008059"/>
    </source>
</evidence>
<protein>
    <recommendedName>
        <fullName evidence="4">AAA+ ATPase domain-containing protein</fullName>
    </recommendedName>
</protein>
<keyword evidence="2" id="KW-0547">Nucleotide-binding</keyword>
<feature type="domain" description="AAA+ ATPase" evidence="4">
    <location>
        <begin position="93"/>
        <end position="227"/>
    </location>
</feature>
<dbReference type="GO" id="GO:0005524">
    <property type="term" value="F:ATP binding"/>
    <property type="evidence" value="ECO:0007669"/>
    <property type="project" value="UniProtKB-KW"/>
</dbReference>
<dbReference type="InterPro" id="IPR002611">
    <property type="entry name" value="IstB_ATP-bd"/>
</dbReference>
<dbReference type="AlphaFoldDB" id="A0A484HFY4"/>
<organism evidence="5">
    <name type="scientific">uncultured Desulfobacteraceae bacterium</name>
    <dbReference type="NCBI Taxonomy" id="218296"/>
    <lineage>
        <taxon>Bacteria</taxon>
        <taxon>Pseudomonadati</taxon>
        <taxon>Thermodesulfobacteriota</taxon>
        <taxon>Desulfobacteria</taxon>
        <taxon>Desulfobacterales</taxon>
        <taxon>Desulfobacteraceae</taxon>
        <taxon>environmental samples</taxon>
    </lineage>
</organism>
<dbReference type="InterPro" id="IPR003593">
    <property type="entry name" value="AAA+_ATPase"/>
</dbReference>
<dbReference type="InterPro" id="IPR047661">
    <property type="entry name" value="IstB"/>
</dbReference>
<evidence type="ECO:0000256" key="3">
    <source>
        <dbReference type="ARBA" id="ARBA00022840"/>
    </source>
</evidence>
<dbReference type="PANTHER" id="PTHR30050">
    <property type="entry name" value="CHROMOSOMAL REPLICATION INITIATOR PROTEIN DNAA"/>
    <property type="match status" value="1"/>
</dbReference>
<sequence length="241" mass="27711">MDEKLKYLKLAFMRQNYEPLARHAENEKWSHTHYLEELVTGEANLKRDRSTQRRIRMARFPQIKTLEQFKWTWPKKINKAHVQSLFHLKFIEQKANVIFLGGVGLGKTHLAAALGYAACLKSHSVLFATAISVINNLSAAKNTGRLKEELKKYCKPKLLILDELGYLPVDHAGAKLLFQIISERYETSSTIITTNKAFKDWSEIFNNDSTLASAILDRLLHHAETILIEGQSFRMKDKIET</sequence>
<dbReference type="Pfam" id="PF01695">
    <property type="entry name" value="IstB_IS21"/>
    <property type="match status" value="1"/>
</dbReference>
<reference evidence="5" key="1">
    <citation type="submission" date="2019-01" db="EMBL/GenBank/DDBJ databases">
        <authorList>
            <consortium name="Genoscope - CEA"/>
            <person name="William W."/>
        </authorList>
    </citation>
    <scope>NUCLEOTIDE SEQUENCE</scope>
    <source>
        <strain evidence="5">CR-1</strain>
    </source>
</reference>
<gene>
    <name evidence="5" type="ORF">EPICR_30051</name>
</gene>
<dbReference type="CDD" id="cd00009">
    <property type="entry name" value="AAA"/>
    <property type="match status" value="1"/>
</dbReference>
<name>A0A484HFY4_9BACT</name>
<dbReference type="SUPFAM" id="SSF52540">
    <property type="entry name" value="P-loop containing nucleoside triphosphate hydrolases"/>
    <property type="match status" value="1"/>
</dbReference>
<evidence type="ECO:0000313" key="5">
    <source>
        <dbReference type="EMBL" id="VEN74120.1"/>
    </source>
</evidence>
<dbReference type="SMART" id="SM00382">
    <property type="entry name" value="AAA"/>
    <property type="match status" value="1"/>
</dbReference>
<dbReference type="Gene3D" id="3.40.50.300">
    <property type="entry name" value="P-loop containing nucleotide triphosphate hydrolases"/>
    <property type="match status" value="1"/>
</dbReference>